<accession>A0A5B1CCG9</accession>
<organism evidence="1 2">
    <name type="scientific">Rubripirellula obstinata</name>
    <dbReference type="NCBI Taxonomy" id="406547"/>
    <lineage>
        <taxon>Bacteria</taxon>
        <taxon>Pseudomonadati</taxon>
        <taxon>Planctomycetota</taxon>
        <taxon>Planctomycetia</taxon>
        <taxon>Pirellulales</taxon>
        <taxon>Pirellulaceae</taxon>
        <taxon>Rubripirellula</taxon>
    </lineage>
</organism>
<sequence length="125" mass="14252">MLDRDFVRRLTTILFLALASVTSVDAHHPDRENQPVRPRIDVIGPIGNRLPISYRRRYNRPTNIGGKIAYKIAPTSQEAMAWHAATHRGDYKRKAGRVVETYYYAKPYDVLPMGTRKKISAATVD</sequence>
<protein>
    <submittedName>
        <fullName evidence="1">Uncharacterized protein</fullName>
    </submittedName>
</protein>
<gene>
    <name evidence="1" type="ORF">LF1_13920</name>
</gene>
<name>A0A5B1CCG9_9BACT</name>
<comment type="caution">
    <text evidence="1">The sequence shown here is derived from an EMBL/GenBank/DDBJ whole genome shotgun (WGS) entry which is preliminary data.</text>
</comment>
<dbReference type="Proteomes" id="UP000322699">
    <property type="component" value="Unassembled WGS sequence"/>
</dbReference>
<keyword evidence="2" id="KW-1185">Reference proteome</keyword>
<evidence type="ECO:0000313" key="1">
    <source>
        <dbReference type="EMBL" id="KAA1258868.1"/>
    </source>
</evidence>
<reference evidence="1 2" key="1">
    <citation type="submission" date="2019-08" db="EMBL/GenBank/DDBJ databases">
        <title>Deep-cultivation of Planctomycetes and their phenomic and genomic characterization uncovers novel biology.</title>
        <authorList>
            <person name="Wiegand S."/>
            <person name="Jogler M."/>
            <person name="Boedeker C."/>
            <person name="Pinto D."/>
            <person name="Vollmers J."/>
            <person name="Rivas-Marin E."/>
            <person name="Kohn T."/>
            <person name="Peeters S.H."/>
            <person name="Heuer A."/>
            <person name="Rast P."/>
            <person name="Oberbeckmann S."/>
            <person name="Bunk B."/>
            <person name="Jeske O."/>
            <person name="Meyerdierks A."/>
            <person name="Storesund J.E."/>
            <person name="Kallscheuer N."/>
            <person name="Luecker S."/>
            <person name="Lage O.M."/>
            <person name="Pohl T."/>
            <person name="Merkel B.J."/>
            <person name="Hornburger P."/>
            <person name="Mueller R.-W."/>
            <person name="Bruemmer F."/>
            <person name="Labrenz M."/>
            <person name="Spormann A.M."/>
            <person name="Op Den Camp H."/>
            <person name="Overmann J."/>
            <person name="Amann R."/>
            <person name="Jetten M.S.M."/>
            <person name="Mascher T."/>
            <person name="Medema M.H."/>
            <person name="Devos D.P."/>
            <person name="Kaster A.-K."/>
            <person name="Ovreas L."/>
            <person name="Rohde M."/>
            <person name="Galperin M.Y."/>
            <person name="Jogler C."/>
        </authorList>
    </citation>
    <scope>NUCLEOTIDE SEQUENCE [LARGE SCALE GENOMIC DNA]</scope>
    <source>
        <strain evidence="1 2">LF1</strain>
    </source>
</reference>
<dbReference type="AlphaFoldDB" id="A0A5B1CCG9"/>
<proteinExistence type="predicted"/>
<dbReference type="OrthoDB" id="257652at2"/>
<evidence type="ECO:0000313" key="2">
    <source>
        <dbReference type="Proteomes" id="UP000322699"/>
    </source>
</evidence>
<dbReference type="EMBL" id="VRLW01000001">
    <property type="protein sequence ID" value="KAA1258868.1"/>
    <property type="molecule type" value="Genomic_DNA"/>
</dbReference>
<dbReference type="RefSeq" id="WP_149752647.1">
    <property type="nucleotide sequence ID" value="NZ_LWSK01000062.1"/>
</dbReference>